<evidence type="ECO:0000313" key="2">
    <source>
        <dbReference type="Proteomes" id="UP000287394"/>
    </source>
</evidence>
<dbReference type="Proteomes" id="UP000287394">
    <property type="component" value="Chromosome"/>
</dbReference>
<reference evidence="1 2" key="1">
    <citation type="journal article" date="2019" name="Int. J. Syst. Evol. Microbiol.">
        <title>Capsulimonas corticalis gen. nov., sp. nov., an aerobic capsulated bacterium, of a novel bacterial order, Capsulimonadales ord. nov., of the class Armatimonadia of the phylum Armatimonadetes.</title>
        <authorList>
            <person name="Li J."/>
            <person name="Kudo C."/>
            <person name="Tonouchi A."/>
        </authorList>
    </citation>
    <scope>NUCLEOTIDE SEQUENCE [LARGE SCALE GENOMIC DNA]</scope>
    <source>
        <strain evidence="1 2">AX-7</strain>
    </source>
</reference>
<sequence>MSPTFKRSLASIAFLTLMGASAVQAKTAWINWVISPSPAIGGVTTLQPTDDFSLMGAHFAVSPRNPPTQDTVHIEQYFSTPYSKGYFDVTTRHPSSGTDMQLNLTPLYLPDGVYYVQLETPGYGLSNRIKFQITSPRNYPAQISATSHPAITGQDFTVSGLGIPDYCYMSFVPVNNPYLPTQKVGDVSSRFGLYAFTKLPDTLCDGDYLVSLVSGDGKVQTNSLPVTVVSAKSPGYVTYVQGYHCVKKMSTFGGDDTYFLGLAYNSRYNSKTWGTQVEEGVTAGNNIWDSVDLVTAMDKDGVETVDLHPASTIYLVGLGQSNNYYWDFFYGRTWDYSKYHLNGNNVYQNTWGTFKMDKFETQIDIDSYLNDNNSPSMKAIQLQIDEEYAITHTGGDDVIGVQQLKWTPQDVEKARQMNGYHDVMKIVDMYGHGSHYQLECHLIRVYPGSAYKTWY</sequence>
<keyword evidence="2" id="KW-1185">Reference proteome</keyword>
<dbReference type="AlphaFoldDB" id="A0A402D244"/>
<accession>A0A402D244</accession>
<dbReference type="RefSeq" id="WP_119323566.1">
    <property type="nucleotide sequence ID" value="NZ_AP025739.1"/>
</dbReference>
<dbReference type="KEGG" id="ccot:CCAX7_21640"/>
<protein>
    <submittedName>
        <fullName evidence="1">Uncharacterized protein</fullName>
    </submittedName>
</protein>
<name>A0A402D244_9BACT</name>
<dbReference type="EMBL" id="AP025739">
    <property type="protein sequence ID" value="BDI30113.1"/>
    <property type="molecule type" value="Genomic_DNA"/>
</dbReference>
<organism evidence="1 2">
    <name type="scientific">Capsulimonas corticalis</name>
    <dbReference type="NCBI Taxonomy" id="2219043"/>
    <lineage>
        <taxon>Bacteria</taxon>
        <taxon>Bacillati</taxon>
        <taxon>Armatimonadota</taxon>
        <taxon>Armatimonadia</taxon>
        <taxon>Capsulimonadales</taxon>
        <taxon>Capsulimonadaceae</taxon>
        <taxon>Capsulimonas</taxon>
    </lineage>
</organism>
<evidence type="ECO:0000313" key="1">
    <source>
        <dbReference type="EMBL" id="BDI30113.1"/>
    </source>
</evidence>
<proteinExistence type="predicted"/>
<gene>
    <name evidence="1" type="ORF">CCAX7_21640</name>
</gene>